<reference evidence="2 3" key="2">
    <citation type="submission" date="2018-11" db="EMBL/GenBank/DDBJ databases">
        <authorList>
            <consortium name="Pathogen Informatics"/>
        </authorList>
    </citation>
    <scope>NUCLEOTIDE SEQUENCE [LARGE SCALE GENOMIC DNA]</scope>
</reference>
<sequence length="192" mass="22151">MAREKLVWLGVPLALRAEVEELKKELSAKNDTLSNLEKEKNDAEWSLGEHKQWLSDANERCFGEGEERRGMGPQRAQTELDGKNDLLGDLEKAKNDAEWNLGEHKQWLADANARYLCKRTPKLNIPRYLNGYQKTHYSALKAQLEEVQRELDGKNDILGNMEKVKNDAEWNLGEYKQWLADANEKYAHISVL</sequence>
<proteinExistence type="predicted"/>
<accession>A0A183DXJ3</accession>
<name>A0A183DXJ3_9BILA</name>
<dbReference type="AlphaFoldDB" id="A0A183DXJ3"/>
<dbReference type="WBParaSite" id="GPUH_0001344901-mRNA-1">
    <property type="protein sequence ID" value="GPUH_0001344901-mRNA-1"/>
    <property type="gene ID" value="GPUH_0001344901"/>
</dbReference>
<gene>
    <name evidence="2" type="ORF">GPUH_LOCUS13434</name>
</gene>
<dbReference type="OrthoDB" id="5917859at2759"/>
<feature type="coiled-coil region" evidence="1">
    <location>
        <begin position="137"/>
        <end position="164"/>
    </location>
</feature>
<keyword evidence="3" id="KW-1185">Reference proteome</keyword>
<reference evidence="4" key="1">
    <citation type="submission" date="2016-06" db="UniProtKB">
        <authorList>
            <consortium name="WormBaseParasite"/>
        </authorList>
    </citation>
    <scope>IDENTIFICATION</scope>
</reference>
<keyword evidence="1" id="KW-0175">Coiled coil</keyword>
<protein>
    <submittedName>
        <fullName evidence="4">PH domain-containing protein</fullName>
    </submittedName>
</protein>
<dbReference type="EMBL" id="UYRT01080218">
    <property type="protein sequence ID" value="VDN22297.1"/>
    <property type="molecule type" value="Genomic_DNA"/>
</dbReference>
<evidence type="ECO:0000313" key="4">
    <source>
        <dbReference type="WBParaSite" id="GPUH_0001344901-mRNA-1"/>
    </source>
</evidence>
<evidence type="ECO:0000313" key="2">
    <source>
        <dbReference type="EMBL" id="VDN22297.1"/>
    </source>
</evidence>
<dbReference type="Proteomes" id="UP000271098">
    <property type="component" value="Unassembled WGS sequence"/>
</dbReference>
<evidence type="ECO:0000256" key="1">
    <source>
        <dbReference type="SAM" id="Coils"/>
    </source>
</evidence>
<evidence type="ECO:0000313" key="3">
    <source>
        <dbReference type="Proteomes" id="UP000271098"/>
    </source>
</evidence>
<feature type="coiled-coil region" evidence="1">
    <location>
        <begin position="16"/>
        <end position="46"/>
    </location>
</feature>
<organism evidence="4">
    <name type="scientific">Gongylonema pulchrum</name>
    <dbReference type="NCBI Taxonomy" id="637853"/>
    <lineage>
        <taxon>Eukaryota</taxon>
        <taxon>Metazoa</taxon>
        <taxon>Ecdysozoa</taxon>
        <taxon>Nematoda</taxon>
        <taxon>Chromadorea</taxon>
        <taxon>Rhabditida</taxon>
        <taxon>Spirurina</taxon>
        <taxon>Spiruromorpha</taxon>
        <taxon>Spiruroidea</taxon>
        <taxon>Gongylonematidae</taxon>
        <taxon>Gongylonema</taxon>
    </lineage>
</organism>